<proteinExistence type="predicted"/>
<keyword evidence="1" id="KW-1133">Transmembrane helix</keyword>
<gene>
    <name evidence="4" type="ORF">ACFQGH_02610</name>
</gene>
<keyword evidence="1" id="KW-0472">Membrane</keyword>
<evidence type="ECO:0000259" key="3">
    <source>
        <dbReference type="Pfam" id="PF26238"/>
    </source>
</evidence>
<keyword evidence="1" id="KW-0812">Transmembrane</keyword>
<sequence>MGPIAALRRPEHTGANRCLPCTVANGAILIGCCLVLALVRIPIAVVALLAGSGTIWLRGYLVPYTPQLLSRVRELTGRSREPDPTPAASLAAADAAVGERAVESLLGAGVLVPEGDRLHLDEGFRADWRDGIERLRTRSDGGLVEAVSAATDPGTDAELIAADRPMIALVGPDGGESWVSRPVAIAEVAAVRALDSHVADGASRERLAAARALRGFLDRCPVCDSWTEEASLRRCCGNRPRRGTVLRCPDCDEALYRFPDE</sequence>
<dbReference type="InterPro" id="IPR058775">
    <property type="entry name" value="DUF8054_M"/>
</dbReference>
<evidence type="ECO:0000256" key="1">
    <source>
        <dbReference type="SAM" id="Phobius"/>
    </source>
</evidence>
<dbReference type="EMBL" id="JBHSXQ010000001">
    <property type="protein sequence ID" value="MFC6904088.1"/>
    <property type="molecule type" value="Genomic_DNA"/>
</dbReference>
<feature type="domain" description="DUF8054" evidence="2">
    <location>
        <begin position="5"/>
        <end position="71"/>
    </location>
</feature>
<dbReference type="Proteomes" id="UP001596312">
    <property type="component" value="Unassembled WGS sequence"/>
</dbReference>
<name>A0ABD5UY37_9EURY</name>
<comment type="caution">
    <text evidence="4">The sequence shown here is derived from an EMBL/GenBank/DDBJ whole genome shotgun (WGS) entry which is preliminary data.</text>
</comment>
<protein>
    <submittedName>
        <fullName evidence="4">Uncharacterized protein</fullName>
    </submittedName>
</protein>
<feature type="transmembrane region" description="Helical" evidence="1">
    <location>
        <begin position="27"/>
        <end position="50"/>
    </location>
</feature>
<evidence type="ECO:0000313" key="5">
    <source>
        <dbReference type="Proteomes" id="UP001596312"/>
    </source>
</evidence>
<reference evidence="4 5" key="1">
    <citation type="journal article" date="2019" name="Int. J. Syst. Evol. Microbiol.">
        <title>The Global Catalogue of Microorganisms (GCM) 10K type strain sequencing project: providing services to taxonomists for standard genome sequencing and annotation.</title>
        <authorList>
            <consortium name="The Broad Institute Genomics Platform"/>
            <consortium name="The Broad Institute Genome Sequencing Center for Infectious Disease"/>
            <person name="Wu L."/>
            <person name="Ma J."/>
        </authorList>
    </citation>
    <scope>NUCLEOTIDE SEQUENCE [LARGE SCALE GENOMIC DNA]</scope>
    <source>
        <strain evidence="4 5">CGMCC 1.3240</strain>
    </source>
</reference>
<feature type="domain" description="DUF8054" evidence="3">
    <location>
        <begin position="102"/>
        <end position="214"/>
    </location>
</feature>
<organism evidence="4 5">
    <name type="scientific">Halalkalicoccus tibetensis</name>
    <dbReference type="NCBI Taxonomy" id="175632"/>
    <lineage>
        <taxon>Archaea</taxon>
        <taxon>Methanobacteriati</taxon>
        <taxon>Methanobacteriota</taxon>
        <taxon>Stenosarchaea group</taxon>
        <taxon>Halobacteria</taxon>
        <taxon>Halobacteriales</taxon>
        <taxon>Halococcaceae</taxon>
        <taxon>Halalkalicoccus</taxon>
    </lineage>
</organism>
<dbReference type="InterPro" id="IPR058674">
    <property type="entry name" value="DUF8054_N"/>
</dbReference>
<evidence type="ECO:0000259" key="2">
    <source>
        <dbReference type="Pfam" id="PF26236"/>
    </source>
</evidence>
<dbReference type="Pfam" id="PF26236">
    <property type="entry name" value="DUF8054_N"/>
    <property type="match status" value="1"/>
</dbReference>
<dbReference type="Pfam" id="PF26238">
    <property type="entry name" value="DUF8054_M"/>
    <property type="match status" value="1"/>
</dbReference>
<dbReference type="RefSeq" id="WP_340602599.1">
    <property type="nucleotide sequence ID" value="NZ_JBBMXV010000001.1"/>
</dbReference>
<dbReference type="AlphaFoldDB" id="A0ABD5UY37"/>
<keyword evidence="5" id="KW-1185">Reference proteome</keyword>
<accession>A0ABD5UY37</accession>
<evidence type="ECO:0000313" key="4">
    <source>
        <dbReference type="EMBL" id="MFC6904088.1"/>
    </source>
</evidence>